<gene>
    <name evidence="2" type="ORF">GS399_06265</name>
</gene>
<evidence type="ECO:0000313" key="2">
    <source>
        <dbReference type="EMBL" id="MXV50572.1"/>
    </source>
</evidence>
<dbReference type="RefSeq" id="WP_160843735.1">
    <property type="nucleotide sequence ID" value="NZ_WVHT01000002.1"/>
</dbReference>
<dbReference type="InterPro" id="IPR007541">
    <property type="entry name" value="Uncharacterised_BSP"/>
</dbReference>
<dbReference type="PANTHER" id="PTHR33321:SF12">
    <property type="entry name" value="PLANT BASIC SECRETORY PROTEIN (BSP) FAMILY PROTEIN"/>
    <property type="match status" value="1"/>
</dbReference>
<reference evidence="2 3" key="1">
    <citation type="submission" date="2019-11" db="EMBL/GenBank/DDBJ databases">
        <title>Pedobacter sp. HMF7647 Genome sequencing and assembly.</title>
        <authorList>
            <person name="Kang H."/>
            <person name="Kim H."/>
            <person name="Joh K."/>
        </authorList>
    </citation>
    <scope>NUCLEOTIDE SEQUENCE [LARGE SCALE GENOMIC DNA]</scope>
    <source>
        <strain evidence="2 3">HMF7647</strain>
    </source>
</reference>
<dbReference type="Pfam" id="PF04450">
    <property type="entry name" value="BSP"/>
    <property type="match status" value="1"/>
</dbReference>
<name>A0A7K1Y7M1_9SPHI</name>
<protein>
    <submittedName>
        <fullName evidence="2">Secretory protein</fullName>
    </submittedName>
</protein>
<keyword evidence="3" id="KW-1185">Reference proteome</keyword>
<dbReference type="AlphaFoldDB" id="A0A7K1Y7M1"/>
<dbReference type="EMBL" id="WVHT01000002">
    <property type="protein sequence ID" value="MXV50572.1"/>
    <property type="molecule type" value="Genomic_DNA"/>
</dbReference>
<evidence type="ECO:0000313" key="3">
    <source>
        <dbReference type="Proteomes" id="UP000466586"/>
    </source>
</evidence>
<evidence type="ECO:0000256" key="1">
    <source>
        <dbReference type="SAM" id="SignalP"/>
    </source>
</evidence>
<accession>A0A7K1Y7M1</accession>
<keyword evidence="1" id="KW-0732">Signal</keyword>
<organism evidence="2 3">
    <name type="scientific">Hufsiella arboris</name>
    <dbReference type="NCBI Taxonomy" id="2695275"/>
    <lineage>
        <taxon>Bacteria</taxon>
        <taxon>Pseudomonadati</taxon>
        <taxon>Bacteroidota</taxon>
        <taxon>Sphingobacteriia</taxon>
        <taxon>Sphingobacteriales</taxon>
        <taxon>Sphingobacteriaceae</taxon>
        <taxon>Hufsiella</taxon>
    </lineage>
</organism>
<comment type="caution">
    <text evidence="2">The sequence shown here is derived from an EMBL/GenBank/DDBJ whole genome shotgun (WGS) entry which is preliminary data.</text>
</comment>
<proteinExistence type="predicted"/>
<dbReference type="Proteomes" id="UP000466586">
    <property type="component" value="Unassembled WGS sequence"/>
</dbReference>
<feature type="signal peptide" evidence="1">
    <location>
        <begin position="1"/>
        <end position="20"/>
    </location>
</feature>
<sequence length="221" mass="25215">MKFLPLSFSCLLLLSFSLKAQESITRTGYTLTFKSNYTELDPQLKKRLTETFFTVYPKLAKEYNPKTLKKVVFFVDTAYKGVAATDDGQVVFSSEWLKKHPGDIDVVTHEVMHIVQNYGESVGPGWLTEGIADFARSKFGVDNAGAGWKLPDLKQGQSYENSYRITARFFTWMEQKVKPGIVKTVDSKLRDHTYTDNVWKQQTGKTLDELWAEYVKNPSIA</sequence>
<feature type="chain" id="PRO_5029527509" evidence="1">
    <location>
        <begin position="21"/>
        <end position="221"/>
    </location>
</feature>
<dbReference type="PANTHER" id="PTHR33321">
    <property type="match status" value="1"/>
</dbReference>